<evidence type="ECO:0000256" key="10">
    <source>
        <dbReference type="RuleBase" id="RU363063"/>
    </source>
</evidence>
<dbReference type="STRING" id="1330018.A0A167MJ47"/>
<dbReference type="PANTHER" id="PTHR11214:SF351">
    <property type="entry name" value="BETA-1,3-GALACTOSYLTRANSFERASE PVG3"/>
    <property type="match status" value="1"/>
</dbReference>
<keyword evidence="8 10" id="KW-0333">Golgi apparatus</keyword>
<dbReference type="AlphaFoldDB" id="A0A167MJ47"/>
<dbReference type="Proteomes" id="UP000076738">
    <property type="component" value="Unassembled WGS sequence"/>
</dbReference>
<evidence type="ECO:0000256" key="9">
    <source>
        <dbReference type="ARBA" id="ARBA00023136"/>
    </source>
</evidence>
<keyword evidence="6" id="KW-0735">Signal-anchor</keyword>
<keyword evidence="12" id="KW-1185">Reference proteome</keyword>
<dbReference type="OrthoDB" id="2139606at2759"/>
<evidence type="ECO:0000256" key="3">
    <source>
        <dbReference type="ARBA" id="ARBA00022676"/>
    </source>
</evidence>
<dbReference type="EMBL" id="KV417282">
    <property type="protein sequence ID" value="KZO96769.1"/>
    <property type="molecule type" value="Genomic_DNA"/>
</dbReference>
<dbReference type="GO" id="GO:0051072">
    <property type="term" value="P:4,6-pyruvylated galactose residue biosynthetic process"/>
    <property type="evidence" value="ECO:0007669"/>
    <property type="project" value="TreeGrafter"/>
</dbReference>
<protein>
    <recommendedName>
        <fullName evidence="10">Hexosyltransferase</fullName>
        <ecNumber evidence="10">2.4.1.-</ecNumber>
    </recommendedName>
</protein>
<evidence type="ECO:0000256" key="6">
    <source>
        <dbReference type="ARBA" id="ARBA00022968"/>
    </source>
</evidence>
<dbReference type="PANTHER" id="PTHR11214">
    <property type="entry name" value="BETA-1,3-N-ACETYLGLUCOSAMINYLTRANSFERASE"/>
    <property type="match status" value="1"/>
</dbReference>
<comment type="subcellular location">
    <subcellularLocation>
        <location evidence="1 10">Golgi apparatus membrane</location>
        <topology evidence="1 10">Single-pass type II membrane protein</topology>
    </subcellularLocation>
</comment>
<gene>
    <name evidence="11" type="ORF">CALVIDRAFT_563424</name>
</gene>
<dbReference type="EC" id="2.4.1.-" evidence="10"/>
<keyword evidence="4 11" id="KW-0808">Transferase</keyword>
<reference evidence="11 12" key="1">
    <citation type="journal article" date="2016" name="Mol. Biol. Evol.">
        <title>Comparative Genomics of Early-Diverging Mushroom-Forming Fungi Provides Insights into the Origins of Lignocellulose Decay Capabilities.</title>
        <authorList>
            <person name="Nagy L.G."/>
            <person name="Riley R."/>
            <person name="Tritt A."/>
            <person name="Adam C."/>
            <person name="Daum C."/>
            <person name="Floudas D."/>
            <person name="Sun H."/>
            <person name="Yadav J.S."/>
            <person name="Pangilinan J."/>
            <person name="Larsson K.H."/>
            <person name="Matsuura K."/>
            <person name="Barry K."/>
            <person name="Labutti K."/>
            <person name="Kuo R."/>
            <person name="Ohm R.A."/>
            <person name="Bhattacharya S.S."/>
            <person name="Shirouzu T."/>
            <person name="Yoshinaga Y."/>
            <person name="Martin F.M."/>
            <person name="Grigoriev I.V."/>
            <person name="Hibbett D.S."/>
        </authorList>
    </citation>
    <scope>NUCLEOTIDE SEQUENCE [LARGE SCALE GENOMIC DNA]</scope>
    <source>
        <strain evidence="11 12">TUFC12733</strain>
    </source>
</reference>
<sequence length="384" mass="44167">MAPPKICLSWAPSWLRNTSRAQRLILLALLALLLLLSSTFYVAHWRWRLKHSHHYPYRDHWLDVLPLTREVNITDMLASSPGQWDMFQELVPELLHAPLPQTHVCEDSARFGPILFVGVFSIAKEYEQRAVVRALQTLQSPPSEKVVMRFILGRSPNQKLQKLAENEAEMYGDIVFLDIEENMDDGKTYAYFKWVSGLPVGEQPRFVLKADSDTFLVLPAVLDTLSHLSCSQLVYWGTSWGSCLNTCYPFYQRGMAYGLSWPLVAWLGSANLPSWATIGMEDVRTGAWFGSLPREAGTLMVVDLYYHAGNWDGITIPWDRDTVALHSMKQPEHWARVASKLREIWEENGREWRWPPVRTLRERESEALWGATRDWQRGAVPART</sequence>
<evidence type="ECO:0000256" key="8">
    <source>
        <dbReference type="ARBA" id="ARBA00023034"/>
    </source>
</evidence>
<dbReference type="Pfam" id="PF01762">
    <property type="entry name" value="Galactosyl_T"/>
    <property type="match status" value="1"/>
</dbReference>
<organism evidence="11 12">
    <name type="scientific">Calocera viscosa (strain TUFC12733)</name>
    <dbReference type="NCBI Taxonomy" id="1330018"/>
    <lineage>
        <taxon>Eukaryota</taxon>
        <taxon>Fungi</taxon>
        <taxon>Dikarya</taxon>
        <taxon>Basidiomycota</taxon>
        <taxon>Agaricomycotina</taxon>
        <taxon>Dacrymycetes</taxon>
        <taxon>Dacrymycetales</taxon>
        <taxon>Dacrymycetaceae</taxon>
        <taxon>Calocera</taxon>
    </lineage>
</organism>
<keyword evidence="5" id="KW-0812">Transmembrane</keyword>
<keyword evidence="9" id="KW-0472">Membrane</keyword>
<accession>A0A167MJ47</accession>
<evidence type="ECO:0000256" key="2">
    <source>
        <dbReference type="ARBA" id="ARBA00008661"/>
    </source>
</evidence>
<dbReference type="GO" id="GO:0000139">
    <property type="term" value="C:Golgi membrane"/>
    <property type="evidence" value="ECO:0007669"/>
    <property type="project" value="UniProtKB-SubCell"/>
</dbReference>
<dbReference type="GO" id="GO:0016758">
    <property type="term" value="F:hexosyltransferase activity"/>
    <property type="evidence" value="ECO:0007669"/>
    <property type="project" value="InterPro"/>
</dbReference>
<dbReference type="Gene3D" id="3.90.550.50">
    <property type="match status" value="1"/>
</dbReference>
<evidence type="ECO:0000256" key="4">
    <source>
        <dbReference type="ARBA" id="ARBA00022679"/>
    </source>
</evidence>
<evidence type="ECO:0000313" key="12">
    <source>
        <dbReference type="Proteomes" id="UP000076738"/>
    </source>
</evidence>
<keyword evidence="3 10" id="KW-0328">Glycosyltransferase</keyword>
<evidence type="ECO:0000256" key="1">
    <source>
        <dbReference type="ARBA" id="ARBA00004323"/>
    </source>
</evidence>
<comment type="similarity">
    <text evidence="2 10">Belongs to the glycosyltransferase 31 family.</text>
</comment>
<name>A0A167MJ47_CALVF</name>
<evidence type="ECO:0000256" key="5">
    <source>
        <dbReference type="ARBA" id="ARBA00022692"/>
    </source>
</evidence>
<proteinExistence type="inferred from homology"/>
<evidence type="ECO:0000256" key="7">
    <source>
        <dbReference type="ARBA" id="ARBA00022989"/>
    </source>
</evidence>
<dbReference type="InterPro" id="IPR002659">
    <property type="entry name" value="Glyco_trans_31"/>
</dbReference>
<keyword evidence="7" id="KW-1133">Transmembrane helix</keyword>
<evidence type="ECO:0000313" key="11">
    <source>
        <dbReference type="EMBL" id="KZO96769.1"/>
    </source>
</evidence>